<proteinExistence type="predicted"/>
<feature type="region of interest" description="Disordered" evidence="1">
    <location>
        <begin position="1"/>
        <end position="20"/>
    </location>
</feature>
<dbReference type="EMBL" id="GBXM01067625">
    <property type="protein sequence ID" value="JAH40952.1"/>
    <property type="molecule type" value="Transcribed_RNA"/>
</dbReference>
<protein>
    <submittedName>
        <fullName evidence="2">Uncharacterized protein</fullName>
    </submittedName>
</protein>
<evidence type="ECO:0000256" key="1">
    <source>
        <dbReference type="SAM" id="MobiDB-lite"/>
    </source>
</evidence>
<sequence>MPPSTAPLPNCFRQIAPTNF</sequence>
<reference evidence="2" key="2">
    <citation type="journal article" date="2015" name="Fish Shellfish Immunol.">
        <title>Early steps in the European eel (Anguilla anguilla)-Vibrio vulnificus interaction in the gills: Role of the RtxA13 toxin.</title>
        <authorList>
            <person name="Callol A."/>
            <person name="Pajuelo D."/>
            <person name="Ebbesson L."/>
            <person name="Teles M."/>
            <person name="MacKenzie S."/>
            <person name="Amaro C."/>
        </authorList>
    </citation>
    <scope>NUCLEOTIDE SEQUENCE</scope>
</reference>
<accession>A0A0E9SI82</accession>
<dbReference type="AlphaFoldDB" id="A0A0E9SI82"/>
<reference evidence="2" key="1">
    <citation type="submission" date="2014-11" db="EMBL/GenBank/DDBJ databases">
        <authorList>
            <person name="Amaro Gonzalez C."/>
        </authorList>
    </citation>
    <scope>NUCLEOTIDE SEQUENCE</scope>
</reference>
<name>A0A0E9SI82_ANGAN</name>
<evidence type="ECO:0000313" key="2">
    <source>
        <dbReference type="EMBL" id="JAH40952.1"/>
    </source>
</evidence>
<organism evidence="2">
    <name type="scientific">Anguilla anguilla</name>
    <name type="common">European freshwater eel</name>
    <name type="synonym">Muraena anguilla</name>
    <dbReference type="NCBI Taxonomy" id="7936"/>
    <lineage>
        <taxon>Eukaryota</taxon>
        <taxon>Metazoa</taxon>
        <taxon>Chordata</taxon>
        <taxon>Craniata</taxon>
        <taxon>Vertebrata</taxon>
        <taxon>Euteleostomi</taxon>
        <taxon>Actinopterygii</taxon>
        <taxon>Neopterygii</taxon>
        <taxon>Teleostei</taxon>
        <taxon>Anguilliformes</taxon>
        <taxon>Anguillidae</taxon>
        <taxon>Anguilla</taxon>
    </lineage>
</organism>